<gene>
    <name evidence="2" type="ORF">AQZ52_09685</name>
</gene>
<dbReference type="STRING" id="1117702.AQZ52_09685"/>
<evidence type="ECO:0000313" key="2">
    <source>
        <dbReference type="EMBL" id="KUR71843.1"/>
    </source>
</evidence>
<proteinExistence type="predicted"/>
<name>A0A117UVY9_9SPHN</name>
<evidence type="ECO:0000256" key="1">
    <source>
        <dbReference type="SAM" id="MobiDB-lite"/>
    </source>
</evidence>
<dbReference type="EMBL" id="LLZS01000006">
    <property type="protein sequence ID" value="KUR71843.1"/>
    <property type="molecule type" value="Genomic_DNA"/>
</dbReference>
<feature type="region of interest" description="Disordered" evidence="1">
    <location>
        <begin position="1"/>
        <end position="24"/>
    </location>
</feature>
<organism evidence="2 3">
    <name type="scientific">Novosphingobium fuchskuhlense</name>
    <dbReference type="NCBI Taxonomy" id="1117702"/>
    <lineage>
        <taxon>Bacteria</taxon>
        <taxon>Pseudomonadati</taxon>
        <taxon>Pseudomonadota</taxon>
        <taxon>Alphaproteobacteria</taxon>
        <taxon>Sphingomonadales</taxon>
        <taxon>Sphingomonadaceae</taxon>
        <taxon>Novosphingobium</taxon>
    </lineage>
</organism>
<dbReference type="AlphaFoldDB" id="A0A117UVY9"/>
<accession>A0A117UVY9</accession>
<protein>
    <submittedName>
        <fullName evidence="2">Uncharacterized protein</fullName>
    </submittedName>
</protein>
<dbReference type="Proteomes" id="UP000058012">
    <property type="component" value="Unassembled WGS sequence"/>
</dbReference>
<reference evidence="2 3" key="1">
    <citation type="submission" date="2015-10" db="EMBL/GenBank/DDBJ databases">
        <title>Draft genome sequence of Novosphingobium fuchskuhlense DSM 25065 isolated from a surface water sample of the southwest basin of Lake Grosse Fuchskuhle.</title>
        <authorList>
            <person name="Ruckert C."/>
            <person name="Winkler A."/>
            <person name="Glaeser J."/>
            <person name="Grossart H.-P."/>
            <person name="Kalinowski J."/>
            <person name="Glaeser S."/>
        </authorList>
    </citation>
    <scope>NUCLEOTIDE SEQUENCE [LARGE SCALE GENOMIC DNA]</scope>
    <source>
        <strain evidence="2 3">FNE08-7</strain>
    </source>
</reference>
<comment type="caution">
    <text evidence="2">The sequence shown here is derived from an EMBL/GenBank/DDBJ whole genome shotgun (WGS) entry which is preliminary data.</text>
</comment>
<dbReference type="RefSeq" id="WP_067909012.1">
    <property type="nucleotide sequence ID" value="NZ_KQ954244.1"/>
</dbReference>
<sequence length="223" mass="22826">MADTPDNAAPEAAPETTGKPKTRKKAALKVVETAAEAVAEAVPAEIAQIEETAADAAVAVTSRFGKAIEDAKASAASLTGEARERTAALTETVTATASEVTEKASEYAEQAKVVALDLARQGKGKATAALSTIGETIESNAGVIDEKLGVQYGDYARGAAHTLQSTAASLEAKDIPEIGEDIVTFVKTSPVKALGIAAVTGFVLSRFLRRKPAPAQSADTTEA</sequence>
<evidence type="ECO:0000313" key="3">
    <source>
        <dbReference type="Proteomes" id="UP000058012"/>
    </source>
</evidence>
<dbReference type="OrthoDB" id="7426580at2"/>
<keyword evidence="3" id="KW-1185">Reference proteome</keyword>